<dbReference type="Proteomes" id="UP000243217">
    <property type="component" value="Unassembled WGS sequence"/>
</dbReference>
<dbReference type="GO" id="GO:0005634">
    <property type="term" value="C:nucleus"/>
    <property type="evidence" value="ECO:0007669"/>
    <property type="project" value="TreeGrafter"/>
</dbReference>
<evidence type="ECO:0000313" key="4">
    <source>
        <dbReference type="Proteomes" id="UP000243217"/>
    </source>
</evidence>
<accession>A0A1W0AAP7</accession>
<dbReference type="Pfam" id="PF08514">
    <property type="entry name" value="STAG"/>
    <property type="match status" value="1"/>
</dbReference>
<feature type="compositionally biased region" description="Basic residues" evidence="1">
    <location>
        <begin position="159"/>
        <end position="172"/>
    </location>
</feature>
<feature type="compositionally biased region" description="Basic and acidic residues" evidence="1">
    <location>
        <begin position="16"/>
        <end position="29"/>
    </location>
</feature>
<dbReference type="GO" id="GO:0007062">
    <property type="term" value="P:sister chromatid cohesion"/>
    <property type="evidence" value="ECO:0007669"/>
    <property type="project" value="UniProtKB-ARBA"/>
</dbReference>
<name>A0A1W0AAP7_9STRA</name>
<dbReference type="GO" id="GO:0008278">
    <property type="term" value="C:cohesin complex"/>
    <property type="evidence" value="ECO:0007669"/>
    <property type="project" value="TreeGrafter"/>
</dbReference>
<dbReference type="InterPro" id="IPR011989">
    <property type="entry name" value="ARM-like"/>
</dbReference>
<feature type="compositionally biased region" description="Basic residues" evidence="1">
    <location>
        <begin position="33"/>
        <end position="43"/>
    </location>
</feature>
<feature type="compositionally biased region" description="Acidic residues" evidence="1">
    <location>
        <begin position="1337"/>
        <end position="1349"/>
    </location>
</feature>
<feature type="region of interest" description="Disordered" evidence="1">
    <location>
        <begin position="1249"/>
        <end position="1391"/>
    </location>
</feature>
<proteinExistence type="predicted"/>
<sequence length="1391" mass="157876">MVAATRGAKGKKAVRGQKEQEKEHDKEENVSSTRKKKASKRERKGQDESEEEVTGASEETRRGKRAKIRSQDAEEEENPPTPRTRSTSRSKRNENDDSDGDNEHTPKKKNANRSKNSKGTPQTATRRSTRRAAAVVDLSQEAAFDSDSTITSDDEVKSPKTKRKATKPTKRKVIAEAETPSTQATASDAENTPSKRRSARSHNPTPTYTSPTLKAMSSVSAIDSASKSTKPPRTQRASAKVPKGKQPVKDAESEDLSTGKTDLFNAVKEGSRSFSDLLHSWRLRFSKNPNSGSRELLNFILYSCGATSPGVGDDEDLESLDMEVLVNNIVRDLEDSKELSYPIVSKTKVYRHFKTWFTEFWEAFLIECWDSEAFHTTDIVENCIDWLVTLSSSEVRAVRHTSTVAAYAIGNSLIDRACHIRDEMAPVVRQHAAEEKKIEGTGKKTPKFKKLDEMKTTFDTQMAKTMEAVGLIFKGIILHRYRDIMPEVRIASSEALGSWIVRMPDEYLDDKYLKYLGWLLNDKSAKVRSTVLDSLQNIYDTEDVAKLEVFTSRFLRRYLEMCDDVDDDVVLSAIQLISKLDRLQMLNDECDLSVVERLVFYEEDEEISKAAAEFACLQYDAFGTSQNSLTEKQLTTQAIALIEFAEEYMNSLGELSHPLETLAKAFWDLEDCQVIHNWRLLAKLLGSDSQDPPLSSEQQTILIQLIAAVLKEIKAEEVATMPKSRKTSRKKQTEEVTMAQLLREPTSVYFCKELPHFMMRFQSDSNKVCLLLQWLSLLNWDSANLQQHQKQVELLLQRLKQVYLTYSEEPFLEALSSAFNYMKESNNPALIREVELVLFSIVQESIDQCKSLLEKENDDDSQFALRSWLARLSYLAGYLDLRDYVKLADRTLLVEFLRQKPNSVTKDVTLSLKYALNIVLKDLFWLTTPIFERMQDKEGESNEDISETIEDILLRRESLEDVLLVLLSLHLKQPVTRTSSNVHELFEDEEAYQSDSHWHEVQLLQMSAFNAFCDMRCLYVEKFEEFTPPLNGIAYKPNNNLLVLSQSFYERTIDNEDIDENSRRELLVALASASIWNPQNKRQAAAVLRCVTSSNLRPHAKAFGKLLSSLSPVKLLEVQMIALRHAFEDDPQSALELAKTLSQSLGVKLPATLRGSYLKFLIEGVRGSFLAPVSEHLGFLPLLKPYLYRLDKSSLKVLQTHFEKLRDSVDEDISDMTDVVDEFYSNFNTSASKADNEEAVKYRSITALSDDEEETKEPTPSSITIRPKRGKKNAKSDVRVRTEPVSDDEVFDTPESKVESTEQDAEEAQSIEKAATPSNDNEEDDDDKKIENPVNEDNSDTEDKNEEASAEPSKEEEKDEEVNENRQGANASQGSDDDEVASFRTKRRRTK</sequence>
<feature type="compositionally biased region" description="Low complexity" evidence="1">
    <location>
        <begin position="215"/>
        <end position="228"/>
    </location>
</feature>
<feature type="compositionally biased region" description="Basic and acidic residues" evidence="1">
    <location>
        <begin position="91"/>
        <end position="105"/>
    </location>
</feature>
<dbReference type="Gene3D" id="1.25.10.10">
    <property type="entry name" value="Leucine-rich Repeat Variant"/>
    <property type="match status" value="1"/>
</dbReference>
<feature type="compositionally biased region" description="Low complexity" evidence="1">
    <location>
        <begin position="117"/>
        <end position="134"/>
    </location>
</feature>
<dbReference type="SUPFAM" id="SSF48371">
    <property type="entry name" value="ARM repeat"/>
    <property type="match status" value="1"/>
</dbReference>
<dbReference type="PANTHER" id="PTHR11199">
    <property type="entry name" value="STROMAL ANTIGEN"/>
    <property type="match status" value="1"/>
</dbReference>
<dbReference type="PANTHER" id="PTHR11199:SF0">
    <property type="entry name" value="LD34181P-RELATED"/>
    <property type="match status" value="1"/>
</dbReference>
<comment type="caution">
    <text evidence="3">The sequence shown here is derived from an EMBL/GenBank/DDBJ whole genome shotgun (WGS) entry which is preliminary data.</text>
</comment>
<dbReference type="GO" id="GO:0000785">
    <property type="term" value="C:chromatin"/>
    <property type="evidence" value="ECO:0007669"/>
    <property type="project" value="TreeGrafter"/>
</dbReference>
<feature type="compositionally biased region" description="Polar residues" evidence="1">
    <location>
        <begin position="201"/>
        <end position="212"/>
    </location>
</feature>
<evidence type="ECO:0000313" key="3">
    <source>
        <dbReference type="EMBL" id="OQS07362.1"/>
    </source>
</evidence>
<dbReference type="InterPro" id="IPR020839">
    <property type="entry name" value="SCD"/>
</dbReference>
<dbReference type="InterPro" id="IPR013721">
    <property type="entry name" value="STAG"/>
</dbReference>
<organism evidence="3 4">
    <name type="scientific">Thraustotheca clavata</name>
    <dbReference type="NCBI Taxonomy" id="74557"/>
    <lineage>
        <taxon>Eukaryota</taxon>
        <taxon>Sar</taxon>
        <taxon>Stramenopiles</taxon>
        <taxon>Oomycota</taxon>
        <taxon>Saprolegniomycetes</taxon>
        <taxon>Saprolegniales</taxon>
        <taxon>Achlyaceae</taxon>
        <taxon>Thraustotheca</taxon>
    </lineage>
</organism>
<dbReference type="InterPro" id="IPR039662">
    <property type="entry name" value="Cohesin_Scc3/SA"/>
</dbReference>
<dbReference type="EMBL" id="JNBS01000246">
    <property type="protein sequence ID" value="OQS07362.1"/>
    <property type="molecule type" value="Genomic_DNA"/>
</dbReference>
<evidence type="ECO:0000256" key="1">
    <source>
        <dbReference type="SAM" id="MobiDB-lite"/>
    </source>
</evidence>
<dbReference type="Pfam" id="PF24571">
    <property type="entry name" value="HEAT_SCC3-SA"/>
    <property type="match status" value="1"/>
</dbReference>
<feature type="region of interest" description="Disordered" evidence="1">
    <location>
        <begin position="1"/>
        <end position="257"/>
    </location>
</feature>
<dbReference type="InterPro" id="IPR056396">
    <property type="entry name" value="HEAT_SCC3-SA"/>
</dbReference>
<evidence type="ECO:0000259" key="2">
    <source>
        <dbReference type="PROSITE" id="PS51425"/>
    </source>
</evidence>
<dbReference type="GO" id="GO:0003682">
    <property type="term" value="F:chromatin binding"/>
    <property type="evidence" value="ECO:0007669"/>
    <property type="project" value="TreeGrafter"/>
</dbReference>
<dbReference type="STRING" id="74557.A0A1W0AAP7"/>
<protein>
    <submittedName>
        <fullName evidence="3">Cohesin subunit</fullName>
    </submittedName>
</protein>
<dbReference type="PROSITE" id="PS51425">
    <property type="entry name" value="SCD"/>
    <property type="match status" value="1"/>
</dbReference>
<gene>
    <name evidence="3" type="ORF">THRCLA_00621</name>
</gene>
<reference evidence="3 4" key="1">
    <citation type="journal article" date="2014" name="Genome Biol. Evol.">
        <title>The secreted proteins of Achlya hypogyna and Thraustotheca clavata identify the ancestral oomycete secretome and reveal gene acquisitions by horizontal gene transfer.</title>
        <authorList>
            <person name="Misner I."/>
            <person name="Blouin N."/>
            <person name="Leonard G."/>
            <person name="Richards T.A."/>
            <person name="Lane C.E."/>
        </authorList>
    </citation>
    <scope>NUCLEOTIDE SEQUENCE [LARGE SCALE GENOMIC DNA]</scope>
    <source>
        <strain evidence="3 4">ATCC 34112</strain>
    </source>
</reference>
<feature type="compositionally biased region" description="Polar residues" evidence="1">
    <location>
        <begin position="179"/>
        <end position="192"/>
    </location>
</feature>
<dbReference type="Pfam" id="PF21581">
    <property type="entry name" value="SCD"/>
    <property type="match status" value="1"/>
</dbReference>
<dbReference type="InterPro" id="IPR016024">
    <property type="entry name" value="ARM-type_fold"/>
</dbReference>
<feature type="compositionally biased region" description="Basic residues" evidence="1">
    <location>
        <begin position="106"/>
        <end position="116"/>
    </location>
</feature>
<feature type="compositionally biased region" description="Basic and acidic residues" evidence="1">
    <location>
        <begin position="1274"/>
        <end position="1284"/>
    </location>
</feature>
<dbReference type="OrthoDB" id="498590at2759"/>
<keyword evidence="4" id="KW-1185">Reference proteome</keyword>
<feature type="domain" description="SCD" evidence="2">
    <location>
        <begin position="477"/>
        <end position="561"/>
    </location>
</feature>